<dbReference type="InterPro" id="IPR055361">
    <property type="entry name" value="tRNA_methyltr_TrmB_bact"/>
</dbReference>
<comment type="function">
    <text evidence="2 7">Catalyzes the formation of N(7)-methylguanine at position 46 (m7G46) in tRNA.</text>
</comment>
<accession>A0A2J8AZV6</accession>
<dbReference type="InterPro" id="IPR029063">
    <property type="entry name" value="SAM-dependent_MTases_sf"/>
</dbReference>
<keyword evidence="4 7" id="KW-0808">Transferase</keyword>
<keyword evidence="5 7" id="KW-0949">S-adenosyl-L-methionine</keyword>
<evidence type="ECO:0000256" key="2">
    <source>
        <dbReference type="ARBA" id="ARBA00003015"/>
    </source>
</evidence>
<comment type="caution">
    <text evidence="7">Lacks conserved residue(s) required for the propagation of feature annotation.</text>
</comment>
<dbReference type="EMBL" id="NBZD01000004">
    <property type="protein sequence ID" value="PNH18056.1"/>
    <property type="molecule type" value="Genomic_DNA"/>
</dbReference>
<dbReference type="PANTHER" id="PTHR23417:SF14">
    <property type="entry name" value="PENTACOTRIPEPTIDE-REPEAT REGION OF PRORP DOMAIN-CONTAINING PROTEIN"/>
    <property type="match status" value="1"/>
</dbReference>
<dbReference type="SUPFAM" id="SSF53335">
    <property type="entry name" value="S-adenosyl-L-methionine-dependent methyltransferases"/>
    <property type="match status" value="1"/>
</dbReference>
<evidence type="ECO:0000256" key="3">
    <source>
        <dbReference type="ARBA" id="ARBA00022603"/>
    </source>
</evidence>
<evidence type="ECO:0000256" key="4">
    <source>
        <dbReference type="ARBA" id="ARBA00022679"/>
    </source>
</evidence>
<dbReference type="NCBIfam" id="TIGR00091">
    <property type="entry name" value="tRNA (guanosine(46)-N7)-methyltransferase TrmB"/>
    <property type="match status" value="1"/>
</dbReference>
<organism evidence="8 9">
    <name type="scientific">Mageeibacillus indolicus</name>
    <dbReference type="NCBI Taxonomy" id="884684"/>
    <lineage>
        <taxon>Bacteria</taxon>
        <taxon>Bacillati</taxon>
        <taxon>Bacillota</taxon>
        <taxon>Clostridia</taxon>
        <taxon>Eubacteriales</taxon>
        <taxon>Oscillospiraceae</taxon>
        <taxon>Mageeibacillus</taxon>
    </lineage>
</organism>
<dbReference type="PROSITE" id="PS51625">
    <property type="entry name" value="SAM_MT_TRMB"/>
    <property type="match status" value="1"/>
</dbReference>
<comment type="caution">
    <text evidence="8">The sequence shown here is derived from an EMBL/GenBank/DDBJ whole genome shotgun (WGS) entry which is preliminary data.</text>
</comment>
<evidence type="ECO:0000313" key="8">
    <source>
        <dbReference type="EMBL" id="PNH18056.1"/>
    </source>
</evidence>
<feature type="binding site" evidence="7">
    <location>
        <position position="68"/>
    </location>
    <ligand>
        <name>S-adenosyl-L-methionine</name>
        <dbReference type="ChEBI" id="CHEBI:59789"/>
    </ligand>
</feature>
<dbReference type="InterPro" id="IPR003358">
    <property type="entry name" value="tRNA_(Gua-N-7)_MeTrfase_Trmb"/>
</dbReference>
<keyword evidence="3 7" id="KW-0489">Methyltransferase</keyword>
<feature type="binding site" evidence="7">
    <location>
        <begin position="217"/>
        <end position="220"/>
    </location>
    <ligand>
        <name>substrate</name>
    </ligand>
</feature>
<keyword evidence="6 7" id="KW-0819">tRNA processing</keyword>
<dbReference type="PANTHER" id="PTHR23417">
    <property type="entry name" value="3-DEOXY-D-MANNO-OCTULOSONIC-ACID TRANSFERASE/TRNA GUANINE-N 7 - -METHYLTRANSFERASE"/>
    <property type="match status" value="1"/>
</dbReference>
<protein>
    <recommendedName>
        <fullName evidence="7">tRNA (guanine-N(7)-)-methyltransferase</fullName>
        <ecNumber evidence="7">2.1.1.33</ecNumber>
    </recommendedName>
    <alternativeName>
        <fullName evidence="7">tRNA (guanine(46)-N(7))-methyltransferase</fullName>
    </alternativeName>
    <alternativeName>
        <fullName evidence="7">tRNA(m7G46)-methyltransferase</fullName>
    </alternativeName>
</protein>
<evidence type="ECO:0000256" key="7">
    <source>
        <dbReference type="HAMAP-Rule" id="MF_01057"/>
    </source>
</evidence>
<dbReference type="NCBIfam" id="NF001080">
    <property type="entry name" value="PRK00121.2-2"/>
    <property type="match status" value="1"/>
</dbReference>
<gene>
    <name evidence="7" type="primary">trmB</name>
    <name evidence="8" type="ORF">B7R76_06900</name>
</gene>
<comment type="similarity">
    <text evidence="7">Belongs to the class I-like SAM-binding methyltransferase superfamily. TrmB family.</text>
</comment>
<dbReference type="Proteomes" id="UP000236394">
    <property type="component" value="Unassembled WGS sequence"/>
</dbReference>
<dbReference type="GO" id="GO:0008176">
    <property type="term" value="F:tRNA (guanine(46)-N7)-methyltransferase activity"/>
    <property type="evidence" value="ECO:0007669"/>
    <property type="project" value="UniProtKB-UniRule"/>
</dbReference>
<feature type="binding site" evidence="7">
    <location>
        <position position="43"/>
    </location>
    <ligand>
        <name>S-adenosyl-L-methionine</name>
        <dbReference type="ChEBI" id="CHEBI:59789"/>
    </ligand>
</feature>
<feature type="binding site" evidence="7">
    <location>
        <position position="120"/>
    </location>
    <ligand>
        <name>S-adenosyl-L-methionine</name>
        <dbReference type="ChEBI" id="CHEBI:59789"/>
    </ligand>
</feature>
<name>A0A2J8AZV6_9FIRM</name>
<comment type="catalytic activity">
    <reaction evidence="1 7">
        <text>guanosine(46) in tRNA + S-adenosyl-L-methionine = N(7)-methylguanosine(46) in tRNA + S-adenosyl-L-homocysteine</text>
        <dbReference type="Rhea" id="RHEA:42708"/>
        <dbReference type="Rhea" id="RHEA-COMP:10188"/>
        <dbReference type="Rhea" id="RHEA-COMP:10189"/>
        <dbReference type="ChEBI" id="CHEBI:57856"/>
        <dbReference type="ChEBI" id="CHEBI:59789"/>
        <dbReference type="ChEBI" id="CHEBI:74269"/>
        <dbReference type="ChEBI" id="CHEBI:74480"/>
        <dbReference type="EC" id="2.1.1.33"/>
    </reaction>
</comment>
<proteinExistence type="inferred from homology"/>
<dbReference type="Pfam" id="PF02390">
    <property type="entry name" value="Methyltransf_4"/>
    <property type="match status" value="1"/>
</dbReference>
<feature type="binding site" evidence="7">
    <location>
        <position position="178"/>
    </location>
    <ligand>
        <name>substrate</name>
    </ligand>
</feature>
<dbReference type="Gene3D" id="3.40.50.150">
    <property type="entry name" value="Vaccinia Virus protein VP39"/>
    <property type="match status" value="1"/>
</dbReference>
<evidence type="ECO:0000256" key="6">
    <source>
        <dbReference type="ARBA" id="ARBA00022694"/>
    </source>
</evidence>
<dbReference type="EC" id="2.1.1.33" evidence="7"/>
<evidence type="ECO:0000256" key="1">
    <source>
        <dbReference type="ARBA" id="ARBA00000142"/>
    </source>
</evidence>
<reference evidence="9" key="1">
    <citation type="submission" date="2017-04" db="EMBL/GenBank/DDBJ databases">
        <authorList>
            <person name="Bumgarner R.E."/>
            <person name="Fredricks D.N."/>
            <person name="Srinivasan S."/>
        </authorList>
    </citation>
    <scope>NUCLEOTIDE SEQUENCE [LARGE SCALE GENOMIC DNA]</scope>
    <source>
        <strain evidence="9">KA00405</strain>
    </source>
</reference>
<feature type="binding site" evidence="7">
    <location>
        <position position="146"/>
    </location>
    <ligand>
        <name>substrate</name>
    </ligand>
</feature>
<dbReference type="HAMAP" id="MF_01057">
    <property type="entry name" value="tRNA_methyltr_TrmB"/>
    <property type="match status" value="1"/>
</dbReference>
<feature type="binding site" evidence="7">
    <location>
        <position position="142"/>
    </location>
    <ligand>
        <name>S-adenosyl-L-methionine</name>
        <dbReference type="ChEBI" id="CHEBI:59789"/>
    </ligand>
</feature>
<dbReference type="RefSeq" id="WP_102892704.1">
    <property type="nucleotide sequence ID" value="NZ_NBZD01000004.1"/>
</dbReference>
<dbReference type="UniPathway" id="UPA00989"/>
<dbReference type="GO" id="GO:0043527">
    <property type="term" value="C:tRNA methyltransferase complex"/>
    <property type="evidence" value="ECO:0007669"/>
    <property type="project" value="TreeGrafter"/>
</dbReference>
<evidence type="ECO:0000313" key="9">
    <source>
        <dbReference type="Proteomes" id="UP000236394"/>
    </source>
</evidence>
<dbReference type="AlphaFoldDB" id="A0A2J8AZV6"/>
<comment type="pathway">
    <text evidence="7">tRNA modification; N(7)-methylguanine-tRNA biosynthesis.</text>
</comment>
<sequence length="258" mass="29243">MRLRNIPEASEKIKLSPWVVADPPQNFGAWDTEFANKAPIHLEIGMGKGQFIIAMAKLHPENNYVGIERFDSVLLRATQRCAAAAAKATTYHEQQATNPTPPARDIQRQKIPNLRLLRFDATELTSAFAPGEVACVYLNFSDPWPKKRHAKRRLTSPSFLARYANILTADGELIFKTDNRKLFDYSLESIKEAGWSIESYTYDLHHEMTQIEENVMTEYETRFVALGKPICRLVARPPYSSAHFAAKADSRAKAVRFS</sequence>
<evidence type="ECO:0000256" key="5">
    <source>
        <dbReference type="ARBA" id="ARBA00022691"/>
    </source>
</evidence>